<dbReference type="PANTHER" id="PTHR11717">
    <property type="entry name" value="LOW MOLECULAR WEIGHT PROTEIN TYROSINE PHOSPHATASE"/>
    <property type="match status" value="1"/>
</dbReference>
<evidence type="ECO:0000259" key="4">
    <source>
        <dbReference type="SMART" id="SM00226"/>
    </source>
</evidence>
<name>A0ABX0Y7U7_9ACTN</name>
<evidence type="ECO:0000256" key="1">
    <source>
        <dbReference type="ARBA" id="ARBA00011063"/>
    </source>
</evidence>
<comment type="similarity">
    <text evidence="1">Belongs to the low molecular weight phosphotyrosine protein phosphatase family.</text>
</comment>
<dbReference type="InterPro" id="IPR036196">
    <property type="entry name" value="Ptyr_pPase_sf"/>
</dbReference>
<dbReference type="Proteomes" id="UP000722989">
    <property type="component" value="Unassembled WGS sequence"/>
</dbReference>
<dbReference type="RefSeq" id="WP_167928262.1">
    <property type="nucleotide sequence ID" value="NZ_JAATVY010000029.1"/>
</dbReference>
<keyword evidence="3" id="KW-0904">Protein phosphatase</keyword>
<dbReference type="Gene3D" id="3.40.50.2300">
    <property type="match status" value="1"/>
</dbReference>
<organism evidence="5 6">
    <name type="scientific">Planosporangium thailandense</name>
    <dbReference type="NCBI Taxonomy" id="765197"/>
    <lineage>
        <taxon>Bacteria</taxon>
        <taxon>Bacillati</taxon>
        <taxon>Actinomycetota</taxon>
        <taxon>Actinomycetes</taxon>
        <taxon>Micromonosporales</taxon>
        <taxon>Micromonosporaceae</taxon>
        <taxon>Planosporangium</taxon>
    </lineage>
</organism>
<dbReference type="PRINTS" id="PR00719">
    <property type="entry name" value="LMWPTPASE"/>
</dbReference>
<dbReference type="InterPro" id="IPR017867">
    <property type="entry name" value="Tyr_phospatase_low_mol_wt"/>
</dbReference>
<evidence type="ECO:0000313" key="6">
    <source>
        <dbReference type="Proteomes" id="UP000722989"/>
    </source>
</evidence>
<accession>A0ABX0Y7U7</accession>
<evidence type="ECO:0000313" key="5">
    <source>
        <dbReference type="EMBL" id="NJC73354.1"/>
    </source>
</evidence>
<dbReference type="InterPro" id="IPR023485">
    <property type="entry name" value="Ptyr_pPase"/>
</dbReference>
<reference evidence="5 6" key="1">
    <citation type="submission" date="2020-03" db="EMBL/GenBank/DDBJ databases">
        <title>WGS of the type strain of Planosporangium spp.</title>
        <authorList>
            <person name="Thawai C."/>
        </authorList>
    </citation>
    <scope>NUCLEOTIDE SEQUENCE [LARGE SCALE GENOMIC DNA]</scope>
    <source>
        <strain evidence="5 6">TBRC 5610</strain>
    </source>
</reference>
<dbReference type="Pfam" id="PF01451">
    <property type="entry name" value="LMWPc"/>
    <property type="match status" value="1"/>
</dbReference>
<dbReference type="SUPFAM" id="SSF52788">
    <property type="entry name" value="Phosphotyrosine protein phosphatases I"/>
    <property type="match status" value="1"/>
</dbReference>
<gene>
    <name evidence="5" type="ORF">HC031_27065</name>
</gene>
<dbReference type="SMART" id="SM00226">
    <property type="entry name" value="LMWPc"/>
    <property type="match status" value="1"/>
</dbReference>
<sequence>MPPFSILHVCMGNICRSPMAERLLVVAARDLVGDKADELLLVHSTGTGRWHVGDRMDPSAARQVRARGGDPDTFRARQLAAEHIEASDLILTATGEQYEFVLGLDPAAADRTFVLGQFGRLLPRVDLSALPAAAPTPDSVYARGVALVSAAAAVRGGQEPLVGDDLDDPWGRGHAYFGRVADEIEETVRPLAAALLGV</sequence>
<proteinExistence type="inferred from homology"/>
<dbReference type="EMBL" id="JAATVY010000029">
    <property type="protein sequence ID" value="NJC73354.1"/>
    <property type="molecule type" value="Genomic_DNA"/>
</dbReference>
<feature type="domain" description="Phosphotyrosine protein phosphatase I" evidence="4">
    <location>
        <begin position="4"/>
        <end position="194"/>
    </location>
</feature>
<comment type="caution">
    <text evidence="5">The sequence shown here is derived from an EMBL/GenBank/DDBJ whole genome shotgun (WGS) entry which is preliminary data.</text>
</comment>
<evidence type="ECO:0000256" key="3">
    <source>
        <dbReference type="ARBA" id="ARBA00022912"/>
    </source>
</evidence>
<keyword evidence="6" id="KW-1185">Reference proteome</keyword>
<protein>
    <submittedName>
        <fullName evidence="5">Phosphotyrosine protein phosphatase</fullName>
    </submittedName>
</protein>
<dbReference type="PANTHER" id="PTHR11717:SF31">
    <property type="entry name" value="LOW MOLECULAR WEIGHT PROTEIN-TYROSINE-PHOSPHATASE ETP-RELATED"/>
    <property type="match status" value="1"/>
</dbReference>
<keyword evidence="2" id="KW-0378">Hydrolase</keyword>
<dbReference type="InterPro" id="IPR050438">
    <property type="entry name" value="LMW_PTPase"/>
</dbReference>
<evidence type="ECO:0000256" key="2">
    <source>
        <dbReference type="ARBA" id="ARBA00022801"/>
    </source>
</evidence>